<gene>
    <name evidence="13" type="primary">sdaAA</name>
    <name evidence="13" type="ORF">DEA61_12035</name>
</gene>
<keyword evidence="9 11" id="KW-0456">Lyase</keyword>
<evidence type="ECO:0000256" key="4">
    <source>
        <dbReference type="ARBA" id="ARBA00022432"/>
    </source>
</evidence>
<dbReference type="NCBIfam" id="TIGR00718">
    <property type="entry name" value="sda_alpha"/>
    <property type="match status" value="1"/>
</dbReference>
<evidence type="ECO:0000256" key="8">
    <source>
        <dbReference type="ARBA" id="ARBA00023014"/>
    </source>
</evidence>
<feature type="domain" description="Serine dehydratase-like alpha subunit" evidence="12">
    <location>
        <begin position="18"/>
        <end position="277"/>
    </location>
</feature>
<comment type="similarity">
    <text evidence="3 11">Belongs to the iron-sulfur dependent L-serine dehydratase family.</text>
</comment>
<dbReference type="GO" id="GO:0006094">
    <property type="term" value="P:gluconeogenesis"/>
    <property type="evidence" value="ECO:0007669"/>
    <property type="project" value="UniProtKB-KW"/>
</dbReference>
<evidence type="ECO:0000256" key="1">
    <source>
        <dbReference type="ARBA" id="ARBA00001966"/>
    </source>
</evidence>
<dbReference type="InterPro" id="IPR005130">
    <property type="entry name" value="Ser_deHydtase-like_asu"/>
</dbReference>
<dbReference type="EMBL" id="DOLB01000175">
    <property type="protein sequence ID" value="HBT50473.1"/>
    <property type="molecule type" value="Genomic_DNA"/>
</dbReference>
<dbReference type="OMA" id="NGFYAVH"/>
<evidence type="ECO:0000256" key="10">
    <source>
        <dbReference type="ARBA" id="ARBA00049406"/>
    </source>
</evidence>
<name>A0A101E3T9_9THEO</name>
<sequence>MYQFNYGYELLELTKKFNKPISEIVMLAEQERTGEDLEVIFEKMKKNLQVMREAINKGLNEDIKSVSGLSGGDAKKLYARIVIGNTLSCETMAKAAASALAVTEVNASMGRIVAAPTAGSSGVIPGALITVARKFGKSEDDMTKALFTASGIGIIIAKNATLAGAEGGCQAEVGSASAMAAGALVELMGGTPEQCLTAASFAIMNLLGLVCDPVAGLVEIPCEKRNALGALNAMICADFAIAGMDSVIPFDEVVETMYRVGKAIPSALRETAEGGLAKTPTAMRLKKEIFEKEKRGD</sequence>
<accession>A0A101E3T9</accession>
<reference evidence="13 14" key="1">
    <citation type="journal article" date="2018" name="Nat. Biotechnol.">
        <title>A standardized bacterial taxonomy based on genome phylogeny substantially revises the tree of life.</title>
        <authorList>
            <person name="Parks D.H."/>
            <person name="Chuvochina M."/>
            <person name="Waite D.W."/>
            <person name="Rinke C."/>
            <person name="Skarshewski A."/>
            <person name="Chaumeil P.A."/>
            <person name="Hugenholtz P."/>
        </authorList>
    </citation>
    <scope>NUCLEOTIDE SEQUENCE [LARGE SCALE GENOMIC DNA]</scope>
    <source>
        <strain evidence="13">UBA12544</strain>
    </source>
</reference>
<dbReference type="InterPro" id="IPR004642">
    <property type="entry name" value="Ser_deHydtase_asu"/>
</dbReference>
<protein>
    <recommendedName>
        <fullName evidence="11">L-serine dehydratase</fullName>
        <ecNumber evidence="11">4.3.1.17</ecNumber>
    </recommendedName>
</protein>
<evidence type="ECO:0000256" key="9">
    <source>
        <dbReference type="ARBA" id="ARBA00023239"/>
    </source>
</evidence>
<comment type="pathway">
    <text evidence="2">Carbohydrate biosynthesis; gluconeogenesis.</text>
</comment>
<dbReference type="GO" id="GO:0003941">
    <property type="term" value="F:L-serine ammonia-lyase activity"/>
    <property type="evidence" value="ECO:0007669"/>
    <property type="project" value="UniProtKB-UniRule"/>
</dbReference>
<keyword evidence="8 11" id="KW-0411">Iron-sulfur</keyword>
<evidence type="ECO:0000256" key="6">
    <source>
        <dbReference type="ARBA" id="ARBA00022723"/>
    </source>
</evidence>
<evidence type="ECO:0000259" key="12">
    <source>
        <dbReference type="Pfam" id="PF03313"/>
    </source>
</evidence>
<comment type="cofactor">
    <cofactor evidence="1 11">
        <name>[4Fe-4S] cluster</name>
        <dbReference type="ChEBI" id="CHEBI:49883"/>
    </cofactor>
</comment>
<evidence type="ECO:0000256" key="7">
    <source>
        <dbReference type="ARBA" id="ARBA00023004"/>
    </source>
</evidence>
<dbReference type="EC" id="4.3.1.17" evidence="11"/>
<evidence type="ECO:0000256" key="11">
    <source>
        <dbReference type="RuleBase" id="RU366059"/>
    </source>
</evidence>
<evidence type="ECO:0000256" key="3">
    <source>
        <dbReference type="ARBA" id="ARBA00008636"/>
    </source>
</evidence>
<dbReference type="PANTHER" id="PTHR30182">
    <property type="entry name" value="L-SERINE DEHYDRATASE"/>
    <property type="match status" value="1"/>
</dbReference>
<dbReference type="Proteomes" id="UP000264445">
    <property type="component" value="Unassembled WGS sequence"/>
</dbReference>
<keyword evidence="4 11" id="KW-0312">Gluconeogenesis</keyword>
<proteinExistence type="inferred from homology"/>
<comment type="caution">
    <text evidence="13">The sequence shown here is derived from an EMBL/GenBank/DDBJ whole genome shotgun (WGS) entry which is preliminary data.</text>
</comment>
<dbReference type="AlphaFoldDB" id="A0A101E3T9"/>
<dbReference type="GO" id="GO:0051539">
    <property type="term" value="F:4 iron, 4 sulfur cluster binding"/>
    <property type="evidence" value="ECO:0007669"/>
    <property type="project" value="UniProtKB-UniRule"/>
</dbReference>
<organism evidence="13 14">
    <name type="scientific">Caldanaerobacter subterraneus</name>
    <dbReference type="NCBI Taxonomy" id="911092"/>
    <lineage>
        <taxon>Bacteria</taxon>
        <taxon>Bacillati</taxon>
        <taxon>Bacillota</taxon>
        <taxon>Clostridia</taxon>
        <taxon>Thermoanaerobacterales</taxon>
        <taxon>Thermoanaerobacteraceae</taxon>
        <taxon>Caldanaerobacter</taxon>
    </lineage>
</organism>
<comment type="catalytic activity">
    <reaction evidence="10 11">
        <text>L-serine = pyruvate + NH4(+)</text>
        <dbReference type="Rhea" id="RHEA:19169"/>
        <dbReference type="ChEBI" id="CHEBI:15361"/>
        <dbReference type="ChEBI" id="CHEBI:28938"/>
        <dbReference type="ChEBI" id="CHEBI:33384"/>
        <dbReference type="EC" id="4.3.1.17"/>
    </reaction>
</comment>
<keyword evidence="7 11" id="KW-0408">Iron</keyword>
<evidence type="ECO:0000256" key="5">
    <source>
        <dbReference type="ARBA" id="ARBA00022485"/>
    </source>
</evidence>
<evidence type="ECO:0000313" key="14">
    <source>
        <dbReference type="Proteomes" id="UP000264445"/>
    </source>
</evidence>
<dbReference type="PANTHER" id="PTHR30182:SF1">
    <property type="entry name" value="L-SERINE DEHYDRATASE 1"/>
    <property type="match status" value="1"/>
</dbReference>
<keyword evidence="6 11" id="KW-0479">Metal-binding</keyword>
<dbReference type="Pfam" id="PF03313">
    <property type="entry name" value="SDH_alpha"/>
    <property type="match status" value="1"/>
</dbReference>
<dbReference type="GO" id="GO:0046872">
    <property type="term" value="F:metal ion binding"/>
    <property type="evidence" value="ECO:0007669"/>
    <property type="project" value="UniProtKB-KW"/>
</dbReference>
<keyword evidence="5 11" id="KW-0004">4Fe-4S</keyword>
<dbReference type="InterPro" id="IPR051318">
    <property type="entry name" value="Fe-S_L-Ser"/>
</dbReference>
<evidence type="ECO:0000313" key="13">
    <source>
        <dbReference type="EMBL" id="HBT50473.1"/>
    </source>
</evidence>
<dbReference type="RefSeq" id="WP_009611088.1">
    <property type="nucleotide sequence ID" value="NZ_DOLB01000175.1"/>
</dbReference>
<evidence type="ECO:0000256" key="2">
    <source>
        <dbReference type="ARBA" id="ARBA00004742"/>
    </source>
</evidence>